<evidence type="ECO:0000259" key="4">
    <source>
        <dbReference type="Pfam" id="PF00291"/>
    </source>
</evidence>
<comment type="cofactor">
    <cofactor evidence="1">
        <name>pyridoxal 5'-phosphate</name>
        <dbReference type="ChEBI" id="CHEBI:597326"/>
    </cofactor>
</comment>
<name>A0A7K0BV05_9ACTN</name>
<comment type="caution">
    <text evidence="5">The sequence shown here is derived from an EMBL/GenBank/DDBJ whole genome shotgun (WGS) entry which is preliminary data.</text>
</comment>
<dbReference type="GO" id="GO:0004794">
    <property type="term" value="F:threonine deaminase activity"/>
    <property type="evidence" value="ECO:0007669"/>
    <property type="project" value="TreeGrafter"/>
</dbReference>
<keyword evidence="3" id="KW-0456">Lyase</keyword>
<dbReference type="Pfam" id="PF00291">
    <property type="entry name" value="PALP"/>
    <property type="match status" value="1"/>
</dbReference>
<gene>
    <name evidence="5" type="ORF">ACRB68_30980</name>
</gene>
<protein>
    <recommendedName>
        <fullName evidence="4">Tryptophan synthase beta chain-like PALP domain-containing protein</fullName>
    </recommendedName>
</protein>
<evidence type="ECO:0000313" key="6">
    <source>
        <dbReference type="Proteomes" id="UP000487268"/>
    </source>
</evidence>
<proteinExistence type="predicted"/>
<dbReference type="RefSeq" id="WP_153533160.1">
    <property type="nucleotide sequence ID" value="NZ_WEGH01000002.1"/>
</dbReference>
<organism evidence="5 6">
    <name type="scientific">Actinomadura macrotermitis</name>
    <dbReference type="NCBI Taxonomy" id="2585200"/>
    <lineage>
        <taxon>Bacteria</taxon>
        <taxon>Bacillati</taxon>
        <taxon>Actinomycetota</taxon>
        <taxon>Actinomycetes</taxon>
        <taxon>Streptosporangiales</taxon>
        <taxon>Thermomonosporaceae</taxon>
        <taxon>Actinomadura</taxon>
    </lineage>
</organism>
<dbReference type="GO" id="GO:0003941">
    <property type="term" value="F:L-serine ammonia-lyase activity"/>
    <property type="evidence" value="ECO:0007669"/>
    <property type="project" value="TreeGrafter"/>
</dbReference>
<sequence>MTALQSPRDQTAGTAPADLACGSCGAVTEWSFTHKCGECGGLLDSRYDLGAVTFPESADPVERYGALLPMREPGRLVPGICVTTPCWRATGLGDRIGVPDLWLKGEFAQPTGSTKDRMAAVVVPMLREFGIERFVTSSTGNSSSAMARALGLYDGVRGDFFCATDFAGRHSHFDHSRAQLHVVEGDFVAAEKAARAYSSAHGLVWEGGFFNWGRREGLKTAYLEAFDQMDRTPDIVVQAVSSGMGMLGAQKGVEEYLALGRLTHQPRLVMVQQETCAPMARGWQSGKKKLGAEDIIAKPSGLATAILRGNGTASYPYLYRLAELSGGEIAMVATEELRRARELLRETEGVDACYASAATIAAIIRGRDAGRIGPEETVLANLTGSQREDA</sequence>
<feature type="domain" description="Tryptophan synthase beta chain-like PALP" evidence="4">
    <location>
        <begin position="83"/>
        <end position="384"/>
    </location>
</feature>
<dbReference type="Proteomes" id="UP000487268">
    <property type="component" value="Unassembled WGS sequence"/>
</dbReference>
<dbReference type="GO" id="GO:0009097">
    <property type="term" value="P:isoleucine biosynthetic process"/>
    <property type="evidence" value="ECO:0007669"/>
    <property type="project" value="TreeGrafter"/>
</dbReference>
<evidence type="ECO:0000256" key="2">
    <source>
        <dbReference type="ARBA" id="ARBA00022898"/>
    </source>
</evidence>
<dbReference type="GO" id="GO:0006565">
    <property type="term" value="P:L-serine catabolic process"/>
    <property type="evidence" value="ECO:0007669"/>
    <property type="project" value="TreeGrafter"/>
</dbReference>
<reference evidence="5 6" key="1">
    <citation type="submission" date="2019-10" db="EMBL/GenBank/DDBJ databases">
        <title>Actinomadura rubteroloni sp. nov. and Actinomadura macrotermitis sp. nov., isolated from the gut of fungus growing-termite Macrotermes natalensis.</title>
        <authorList>
            <person name="Benndorf R."/>
            <person name="Martin K."/>
            <person name="Kuefner M."/>
            <person name="De Beer W."/>
            <person name="Kaster A.-K."/>
            <person name="Vollmers J."/>
            <person name="Poulsen M."/>
            <person name="Beemelmanns C."/>
        </authorList>
    </citation>
    <scope>NUCLEOTIDE SEQUENCE [LARGE SCALE GENOMIC DNA]</scope>
    <source>
        <strain evidence="5 6">RB68</strain>
    </source>
</reference>
<dbReference type="GO" id="GO:0006567">
    <property type="term" value="P:L-threonine catabolic process"/>
    <property type="evidence" value="ECO:0007669"/>
    <property type="project" value="TreeGrafter"/>
</dbReference>
<dbReference type="Gene3D" id="3.40.50.1100">
    <property type="match status" value="2"/>
</dbReference>
<dbReference type="InterPro" id="IPR050147">
    <property type="entry name" value="Ser/Thr_Dehydratase"/>
</dbReference>
<dbReference type="OrthoDB" id="9778118at2"/>
<accession>A0A7K0BV05</accession>
<dbReference type="SUPFAM" id="SSF53686">
    <property type="entry name" value="Tryptophan synthase beta subunit-like PLP-dependent enzymes"/>
    <property type="match status" value="1"/>
</dbReference>
<dbReference type="InterPro" id="IPR001926">
    <property type="entry name" value="TrpB-like_PALP"/>
</dbReference>
<evidence type="ECO:0000256" key="3">
    <source>
        <dbReference type="ARBA" id="ARBA00023239"/>
    </source>
</evidence>
<evidence type="ECO:0000313" key="5">
    <source>
        <dbReference type="EMBL" id="MQY05035.1"/>
    </source>
</evidence>
<keyword evidence="6" id="KW-1185">Reference proteome</keyword>
<dbReference type="EMBL" id="WEGH01000002">
    <property type="protein sequence ID" value="MQY05035.1"/>
    <property type="molecule type" value="Genomic_DNA"/>
</dbReference>
<dbReference type="InterPro" id="IPR036052">
    <property type="entry name" value="TrpB-like_PALP_sf"/>
</dbReference>
<evidence type="ECO:0000256" key="1">
    <source>
        <dbReference type="ARBA" id="ARBA00001933"/>
    </source>
</evidence>
<keyword evidence="2" id="KW-0663">Pyridoxal phosphate</keyword>
<dbReference type="AlphaFoldDB" id="A0A7K0BV05"/>
<dbReference type="PANTHER" id="PTHR48078">
    <property type="entry name" value="THREONINE DEHYDRATASE, MITOCHONDRIAL-RELATED"/>
    <property type="match status" value="1"/>
</dbReference>
<dbReference type="PANTHER" id="PTHR48078:SF6">
    <property type="entry name" value="L-THREONINE DEHYDRATASE CATABOLIC TDCB"/>
    <property type="match status" value="1"/>
</dbReference>